<dbReference type="InterPro" id="IPR004358">
    <property type="entry name" value="Sig_transdc_His_kin-like_C"/>
</dbReference>
<dbReference type="SUPFAM" id="SSF55874">
    <property type="entry name" value="ATPase domain of HSP90 chaperone/DNA topoisomerase II/histidine kinase"/>
    <property type="match status" value="1"/>
</dbReference>
<sequence>MCFGGLNMQTVEELKNKIAELEAKIAKMEQASSDYNTGTKLLIRRDLELSRANEKLQKVDEIKSNFISIVAHQLRTPLSGIKWTLSMLLGGDMGELNNDQKTFLMKSFESNARMITLVNDMLVADGIQSGRVHYGFKHTDIVDLMDNVLFEVSPQANKRNIKIEYKNKFENLPQAYVDPETMRAVLQNLLENAIKYTKDNGKIEIDVKKENDHLLVSIADNGIGIPKEQAKDVFARFFRAKNAIKQETDGSGLGLYIAKTIVEKNGGKIWFDSAENKGSTFYFTVPLQESH</sequence>
<dbReference type="EC" id="2.7.13.3" evidence="2"/>
<name>A0A837I1K1_9BACT</name>
<evidence type="ECO:0000256" key="4">
    <source>
        <dbReference type="ARBA" id="ARBA00022679"/>
    </source>
</evidence>
<accession>A0A837I1K1</accession>
<keyword evidence="5 9" id="KW-0418">Kinase</keyword>
<gene>
    <name evidence="9" type="ORF">UT51_C0002G0002</name>
</gene>
<dbReference type="Pfam" id="PF00512">
    <property type="entry name" value="HisKA"/>
    <property type="match status" value="1"/>
</dbReference>
<dbReference type="InterPro" id="IPR036890">
    <property type="entry name" value="HATPase_C_sf"/>
</dbReference>
<evidence type="ECO:0000313" key="9">
    <source>
        <dbReference type="EMBL" id="KKR20567.1"/>
    </source>
</evidence>
<organism evidence="9 10">
    <name type="scientific">Candidatus Nomurabacteria bacterium GW2011_GWC2_39_41</name>
    <dbReference type="NCBI Taxonomy" id="1618754"/>
    <lineage>
        <taxon>Bacteria</taxon>
        <taxon>Candidatus Nomuraibacteriota</taxon>
    </lineage>
</organism>
<comment type="caution">
    <text evidence="9">The sequence shown here is derived from an EMBL/GenBank/DDBJ whole genome shotgun (WGS) entry which is preliminary data.</text>
</comment>
<dbReference type="FunFam" id="3.30.565.10:FF:000006">
    <property type="entry name" value="Sensor histidine kinase WalK"/>
    <property type="match status" value="1"/>
</dbReference>
<dbReference type="CDD" id="cd00075">
    <property type="entry name" value="HATPase"/>
    <property type="match status" value="1"/>
</dbReference>
<keyword evidence="7" id="KW-0175">Coiled coil</keyword>
<dbReference type="InterPro" id="IPR050736">
    <property type="entry name" value="Sensor_HK_Regulatory"/>
</dbReference>
<dbReference type="Gene3D" id="3.30.565.10">
    <property type="entry name" value="Histidine kinase-like ATPase, C-terminal domain"/>
    <property type="match status" value="1"/>
</dbReference>
<dbReference type="PROSITE" id="PS50109">
    <property type="entry name" value="HIS_KIN"/>
    <property type="match status" value="1"/>
</dbReference>
<evidence type="ECO:0000313" key="10">
    <source>
        <dbReference type="Proteomes" id="UP000034656"/>
    </source>
</evidence>
<evidence type="ECO:0000256" key="1">
    <source>
        <dbReference type="ARBA" id="ARBA00000085"/>
    </source>
</evidence>
<keyword evidence="3" id="KW-0597">Phosphoprotein</keyword>
<dbReference type="PRINTS" id="PR00344">
    <property type="entry name" value="BCTRLSENSOR"/>
</dbReference>
<keyword evidence="6" id="KW-0902">Two-component regulatory system</keyword>
<dbReference type="GO" id="GO:0000155">
    <property type="term" value="F:phosphorelay sensor kinase activity"/>
    <property type="evidence" value="ECO:0007669"/>
    <property type="project" value="InterPro"/>
</dbReference>
<dbReference type="PANTHER" id="PTHR43711">
    <property type="entry name" value="TWO-COMPONENT HISTIDINE KINASE"/>
    <property type="match status" value="1"/>
</dbReference>
<dbReference type="Pfam" id="PF02518">
    <property type="entry name" value="HATPase_c"/>
    <property type="match status" value="1"/>
</dbReference>
<evidence type="ECO:0000259" key="8">
    <source>
        <dbReference type="PROSITE" id="PS50109"/>
    </source>
</evidence>
<evidence type="ECO:0000256" key="7">
    <source>
        <dbReference type="SAM" id="Coils"/>
    </source>
</evidence>
<dbReference type="SMART" id="SM00387">
    <property type="entry name" value="HATPase_c"/>
    <property type="match status" value="1"/>
</dbReference>
<dbReference type="SMART" id="SM00388">
    <property type="entry name" value="HisKA"/>
    <property type="match status" value="1"/>
</dbReference>
<dbReference type="InterPro" id="IPR003661">
    <property type="entry name" value="HisK_dim/P_dom"/>
</dbReference>
<evidence type="ECO:0000256" key="5">
    <source>
        <dbReference type="ARBA" id="ARBA00022777"/>
    </source>
</evidence>
<reference evidence="9 10" key="1">
    <citation type="journal article" date="2015" name="Nature">
        <title>rRNA introns, odd ribosomes, and small enigmatic genomes across a large radiation of phyla.</title>
        <authorList>
            <person name="Brown C.T."/>
            <person name="Hug L.A."/>
            <person name="Thomas B.C."/>
            <person name="Sharon I."/>
            <person name="Castelle C.J."/>
            <person name="Singh A."/>
            <person name="Wilkins M.J."/>
            <person name="Williams K.H."/>
            <person name="Banfield J.F."/>
        </authorList>
    </citation>
    <scope>NUCLEOTIDE SEQUENCE [LARGE SCALE GENOMIC DNA]</scope>
</reference>
<comment type="catalytic activity">
    <reaction evidence="1">
        <text>ATP + protein L-histidine = ADP + protein N-phospho-L-histidine.</text>
        <dbReference type="EC" id="2.7.13.3"/>
    </reaction>
</comment>
<dbReference type="AlphaFoldDB" id="A0A837I1K1"/>
<protein>
    <recommendedName>
        <fullName evidence="2">histidine kinase</fullName>
        <ecNumber evidence="2">2.7.13.3</ecNumber>
    </recommendedName>
</protein>
<dbReference type="CDD" id="cd00082">
    <property type="entry name" value="HisKA"/>
    <property type="match status" value="1"/>
</dbReference>
<keyword evidence="4" id="KW-0808">Transferase</keyword>
<feature type="domain" description="Histidine kinase" evidence="8">
    <location>
        <begin position="69"/>
        <end position="289"/>
    </location>
</feature>
<dbReference type="SUPFAM" id="SSF47384">
    <property type="entry name" value="Homodimeric domain of signal transducing histidine kinase"/>
    <property type="match status" value="1"/>
</dbReference>
<feature type="coiled-coil region" evidence="7">
    <location>
        <begin position="11"/>
        <end position="38"/>
    </location>
</feature>
<evidence type="ECO:0000256" key="2">
    <source>
        <dbReference type="ARBA" id="ARBA00012438"/>
    </source>
</evidence>
<dbReference type="Gene3D" id="1.10.287.130">
    <property type="match status" value="1"/>
</dbReference>
<dbReference type="InterPro" id="IPR036097">
    <property type="entry name" value="HisK_dim/P_sf"/>
</dbReference>
<dbReference type="EMBL" id="LBXB01000002">
    <property type="protein sequence ID" value="KKR20567.1"/>
    <property type="molecule type" value="Genomic_DNA"/>
</dbReference>
<proteinExistence type="predicted"/>
<evidence type="ECO:0000256" key="6">
    <source>
        <dbReference type="ARBA" id="ARBA00023012"/>
    </source>
</evidence>
<dbReference type="PANTHER" id="PTHR43711:SF31">
    <property type="entry name" value="HISTIDINE KINASE"/>
    <property type="match status" value="1"/>
</dbReference>
<dbReference type="InterPro" id="IPR003594">
    <property type="entry name" value="HATPase_dom"/>
</dbReference>
<dbReference type="Proteomes" id="UP000034656">
    <property type="component" value="Unassembled WGS sequence"/>
</dbReference>
<dbReference type="InterPro" id="IPR005467">
    <property type="entry name" value="His_kinase_dom"/>
</dbReference>
<evidence type="ECO:0000256" key="3">
    <source>
        <dbReference type="ARBA" id="ARBA00022553"/>
    </source>
</evidence>